<comment type="caution">
    <text evidence="2">The sequence shown here is derived from an EMBL/GenBank/DDBJ whole genome shotgun (WGS) entry which is preliminary data.</text>
</comment>
<evidence type="ECO:0000313" key="3">
    <source>
        <dbReference type="Proteomes" id="UP000319257"/>
    </source>
</evidence>
<reference evidence="2 3" key="1">
    <citation type="submission" date="2019-06" db="EMBL/GenBank/DDBJ databases">
        <title>Draft genome sequence of the filamentous fungus Phialemoniopsis curvata isolated from diesel fuel.</title>
        <authorList>
            <person name="Varaljay V.A."/>
            <person name="Lyon W.J."/>
            <person name="Crouch A.L."/>
            <person name="Drake C.E."/>
            <person name="Hollomon J.M."/>
            <person name="Nadeau L.J."/>
            <person name="Nunn H.S."/>
            <person name="Stevenson B.S."/>
            <person name="Bojanowski C.L."/>
            <person name="Crookes-Goodson W.J."/>
        </authorList>
    </citation>
    <scope>NUCLEOTIDE SEQUENCE [LARGE SCALE GENOMIC DNA]</scope>
    <source>
        <strain evidence="2 3">D216</strain>
    </source>
</reference>
<dbReference type="OrthoDB" id="5290015at2759"/>
<feature type="region of interest" description="Disordered" evidence="1">
    <location>
        <begin position="226"/>
        <end position="264"/>
    </location>
</feature>
<organism evidence="2 3">
    <name type="scientific">Thyridium curvatum</name>
    <dbReference type="NCBI Taxonomy" id="1093900"/>
    <lineage>
        <taxon>Eukaryota</taxon>
        <taxon>Fungi</taxon>
        <taxon>Dikarya</taxon>
        <taxon>Ascomycota</taxon>
        <taxon>Pezizomycotina</taxon>
        <taxon>Sordariomycetes</taxon>
        <taxon>Sordariomycetidae</taxon>
        <taxon>Thyridiales</taxon>
        <taxon>Thyridiaceae</taxon>
        <taxon>Thyridium</taxon>
    </lineage>
</organism>
<dbReference type="InParanoid" id="A0A507ANF0"/>
<accession>A0A507ANF0</accession>
<evidence type="ECO:0000256" key="1">
    <source>
        <dbReference type="SAM" id="MobiDB-lite"/>
    </source>
</evidence>
<dbReference type="RefSeq" id="XP_030993153.1">
    <property type="nucleotide sequence ID" value="XM_031142651.1"/>
</dbReference>
<proteinExistence type="predicted"/>
<name>A0A507ANF0_9PEZI</name>
<keyword evidence="3" id="KW-1185">Reference proteome</keyword>
<feature type="compositionally biased region" description="Low complexity" evidence="1">
    <location>
        <begin position="235"/>
        <end position="248"/>
    </location>
</feature>
<gene>
    <name evidence="2" type="ORF">E0L32_007861</name>
</gene>
<dbReference type="AlphaFoldDB" id="A0A507ANF0"/>
<dbReference type="GeneID" id="41975308"/>
<sequence>MDEYIDLFLQRMRSGFPEVYVMHSKGEAVTVRYNWAGRNDRLEDYQPVDAGQLRLSPRILQNMTATRNNDTYNVYMFQMTISVAHELGHFLTGFLSGTGRPVTPDEVGVPGAAGEAGYFWESLALGGIVDFFADQSDPNNVEQPGVPYIFDDAQDDARGRKVSMTWINDFVSGRRGKIPRIRRRRYANFDLSLLIYAMPARESASTTRQDLRLVTREMSWLRDQEFRRTQRANRPSGPVTGGASASSASRDRSAGPSQVSRYYY</sequence>
<dbReference type="Proteomes" id="UP000319257">
    <property type="component" value="Unassembled WGS sequence"/>
</dbReference>
<evidence type="ECO:0000313" key="2">
    <source>
        <dbReference type="EMBL" id="TPX11442.1"/>
    </source>
</evidence>
<dbReference type="EMBL" id="SKBQ01000049">
    <property type="protein sequence ID" value="TPX11442.1"/>
    <property type="molecule type" value="Genomic_DNA"/>
</dbReference>
<protein>
    <submittedName>
        <fullName evidence="2">Uncharacterized protein</fullName>
    </submittedName>
</protein>